<sequence length="119" mass="13459">QEDTPEDIGNEYLIEQLSRILEQEEGFRIADRKSRSIYPIDEDESSVPDGSGYIGDDKNLPSFYPNIELFKNYLAEIDNYNIFGCSLIFFSEIECFCKNSHMSSGQISVSCPICISGAH</sequence>
<dbReference type="EMBL" id="CAJOBI010326141">
    <property type="protein sequence ID" value="CAF5192184.1"/>
    <property type="molecule type" value="Genomic_DNA"/>
</dbReference>
<accession>A0A816MVW5</accession>
<organism evidence="1 3">
    <name type="scientific">Rotaria magnacalcarata</name>
    <dbReference type="NCBI Taxonomy" id="392030"/>
    <lineage>
        <taxon>Eukaryota</taxon>
        <taxon>Metazoa</taxon>
        <taxon>Spiralia</taxon>
        <taxon>Gnathifera</taxon>
        <taxon>Rotifera</taxon>
        <taxon>Eurotatoria</taxon>
        <taxon>Bdelloidea</taxon>
        <taxon>Philodinida</taxon>
        <taxon>Philodinidae</taxon>
        <taxon>Rotaria</taxon>
    </lineage>
</organism>
<gene>
    <name evidence="1" type="ORF">MBJ925_LOCUS8342</name>
    <name evidence="2" type="ORF">SMN809_LOCUS72649</name>
</gene>
<evidence type="ECO:0000313" key="1">
    <source>
        <dbReference type="EMBL" id="CAF2003502.1"/>
    </source>
</evidence>
<evidence type="ECO:0000313" key="3">
    <source>
        <dbReference type="Proteomes" id="UP000663824"/>
    </source>
</evidence>
<dbReference type="Proteomes" id="UP000663824">
    <property type="component" value="Unassembled WGS sequence"/>
</dbReference>
<dbReference type="Proteomes" id="UP000676336">
    <property type="component" value="Unassembled WGS sequence"/>
</dbReference>
<dbReference type="EMBL" id="CAJNRE010003073">
    <property type="protein sequence ID" value="CAF2003502.1"/>
    <property type="molecule type" value="Genomic_DNA"/>
</dbReference>
<feature type="non-terminal residue" evidence="1">
    <location>
        <position position="1"/>
    </location>
</feature>
<proteinExistence type="predicted"/>
<protein>
    <submittedName>
        <fullName evidence="1">Uncharacterized protein</fullName>
    </submittedName>
</protein>
<name>A0A816MVW5_9BILA</name>
<evidence type="ECO:0000313" key="2">
    <source>
        <dbReference type="EMBL" id="CAF5192184.1"/>
    </source>
</evidence>
<reference evidence="1" key="1">
    <citation type="submission" date="2021-02" db="EMBL/GenBank/DDBJ databases">
        <authorList>
            <person name="Nowell W R."/>
        </authorList>
    </citation>
    <scope>NUCLEOTIDE SEQUENCE</scope>
</reference>
<comment type="caution">
    <text evidence="1">The sequence shown here is derived from an EMBL/GenBank/DDBJ whole genome shotgun (WGS) entry which is preliminary data.</text>
</comment>
<dbReference type="AlphaFoldDB" id="A0A816MVW5"/>